<name>A0ABT7PNK7_9BACT</name>
<dbReference type="Proteomes" id="UP001239462">
    <property type="component" value="Unassembled WGS sequence"/>
</dbReference>
<proteinExistence type="inferred from homology"/>
<accession>A0ABT7PNK7</accession>
<evidence type="ECO:0000256" key="2">
    <source>
        <dbReference type="RuleBase" id="RU003457"/>
    </source>
</evidence>
<evidence type="ECO:0000256" key="1">
    <source>
        <dbReference type="ARBA" id="ARBA00008416"/>
    </source>
</evidence>
<dbReference type="PANTHER" id="PTHR43212">
    <property type="entry name" value="QUERCETIN 2,3-DIOXYGENASE"/>
    <property type="match status" value="1"/>
</dbReference>
<dbReference type="Gene3D" id="2.60.120.10">
    <property type="entry name" value="Jelly Rolls"/>
    <property type="match status" value="2"/>
</dbReference>
<dbReference type="EMBL" id="JASZZN010000017">
    <property type="protein sequence ID" value="MDM4017918.1"/>
    <property type="molecule type" value="Genomic_DNA"/>
</dbReference>
<dbReference type="InterPro" id="IPR012093">
    <property type="entry name" value="Pirin"/>
</dbReference>
<evidence type="ECO:0000313" key="5">
    <source>
        <dbReference type="EMBL" id="MDM4017918.1"/>
    </source>
</evidence>
<protein>
    <submittedName>
        <fullName evidence="5">Pirin family protein</fullName>
    </submittedName>
</protein>
<comment type="caution">
    <text evidence="5">The sequence shown here is derived from an EMBL/GenBank/DDBJ whole genome shotgun (WGS) entry which is preliminary data.</text>
</comment>
<evidence type="ECO:0000259" key="3">
    <source>
        <dbReference type="Pfam" id="PF02678"/>
    </source>
</evidence>
<dbReference type="RefSeq" id="WP_289165508.1">
    <property type="nucleotide sequence ID" value="NZ_JASZZN010000017.1"/>
</dbReference>
<evidence type="ECO:0000313" key="6">
    <source>
        <dbReference type="Proteomes" id="UP001239462"/>
    </source>
</evidence>
<feature type="domain" description="Quercetin 2,3-dioxygenase C-terminal cupin" evidence="4">
    <location>
        <begin position="146"/>
        <end position="248"/>
    </location>
</feature>
<sequence length="249" mass="28040">MITVRRSEERGHADHGWLNAFHTFSFARYYDPNHMGFRALRVMNEDRIAAGKGFGTHPHDNMEIVTYVLDGALEHRDSMGNGEVLGAGEFQRMSAGTGITHSEFNPSRESQTHLYQIWLHPKVQGIEPSYEQKKFEPAGRRNQFQLVASPDAEQGALRIHQDVRIYLADLFSERSLDYQIQTGRHVWIQVLRGQIILEAQSGSAEVVKLSQGDAAALSQPEGLHSEAGKIRTLRLRSDSSAELMLFDLA</sequence>
<evidence type="ECO:0000259" key="4">
    <source>
        <dbReference type="Pfam" id="PF17954"/>
    </source>
</evidence>
<dbReference type="CDD" id="cd02910">
    <property type="entry name" value="cupin_Yhhw_N"/>
    <property type="match status" value="1"/>
</dbReference>
<dbReference type="PANTHER" id="PTHR43212:SF3">
    <property type="entry name" value="QUERCETIN 2,3-DIOXYGENASE"/>
    <property type="match status" value="1"/>
</dbReference>
<feature type="domain" description="Pirin N-terminal" evidence="3">
    <location>
        <begin position="7"/>
        <end position="119"/>
    </location>
</feature>
<dbReference type="Pfam" id="PF02678">
    <property type="entry name" value="Pirin"/>
    <property type="match status" value="1"/>
</dbReference>
<dbReference type="InterPro" id="IPR014710">
    <property type="entry name" value="RmlC-like_jellyroll"/>
</dbReference>
<dbReference type="PIRSF" id="PIRSF006232">
    <property type="entry name" value="Pirin"/>
    <property type="match status" value="1"/>
</dbReference>
<dbReference type="InterPro" id="IPR041602">
    <property type="entry name" value="Quercetinase_C"/>
</dbReference>
<gene>
    <name evidence="5" type="ORF">QTN89_20900</name>
</gene>
<dbReference type="InterPro" id="IPR011051">
    <property type="entry name" value="RmlC_Cupin_sf"/>
</dbReference>
<dbReference type="Pfam" id="PF17954">
    <property type="entry name" value="Pirin_C_2"/>
    <property type="match status" value="1"/>
</dbReference>
<keyword evidence="6" id="KW-1185">Reference proteome</keyword>
<reference evidence="5 6" key="1">
    <citation type="submission" date="2023-06" db="EMBL/GenBank/DDBJ databases">
        <title>Roseiconus lacunae JC819 isolated from Gulf of Mannar region, Tamil Nadu.</title>
        <authorList>
            <person name="Pk S."/>
            <person name="Ch S."/>
            <person name="Ch V.R."/>
        </authorList>
    </citation>
    <scope>NUCLEOTIDE SEQUENCE [LARGE SCALE GENOMIC DNA]</scope>
    <source>
        <strain evidence="5 6">JC819</strain>
    </source>
</reference>
<organism evidence="5 6">
    <name type="scientific">Roseiconus lacunae</name>
    <dbReference type="NCBI Taxonomy" id="2605694"/>
    <lineage>
        <taxon>Bacteria</taxon>
        <taxon>Pseudomonadati</taxon>
        <taxon>Planctomycetota</taxon>
        <taxon>Planctomycetia</taxon>
        <taxon>Pirellulales</taxon>
        <taxon>Pirellulaceae</taxon>
        <taxon>Roseiconus</taxon>
    </lineage>
</organism>
<dbReference type="InterPro" id="IPR003829">
    <property type="entry name" value="Pirin_N_dom"/>
</dbReference>
<comment type="similarity">
    <text evidence="1 2">Belongs to the pirin family.</text>
</comment>
<dbReference type="SUPFAM" id="SSF51182">
    <property type="entry name" value="RmlC-like cupins"/>
    <property type="match status" value="1"/>
</dbReference>